<sequence>MKGRRGREGNDAHNASVLADFDVHWRLTLPPPPWHQSETSQNAGTGVLALGYGGLGVAWLLRRWHRTKALSGCGTSIRLGFFACFKFWATWAYCIWARVCL</sequence>
<gene>
    <name evidence="3" type="ORF">F383_00985</name>
    <name evidence="2" type="ORF">F383_17558</name>
</gene>
<reference evidence="4" key="2">
    <citation type="submission" date="2014-09" db="EMBL/GenBank/DDBJ databases">
        <authorList>
            <person name="Mudge J."/>
            <person name="Ramaraj T."/>
            <person name="Lindquist I.E."/>
            <person name="Bharti A.K."/>
            <person name="Sundararajan A."/>
            <person name="Cameron C.T."/>
            <person name="Woodward J.E."/>
            <person name="May G.D."/>
            <person name="Brubaker C."/>
            <person name="Broadhvest J."/>
            <person name="Wilkins T.A."/>
        </authorList>
    </citation>
    <scope>NUCLEOTIDE SEQUENCE</scope>
    <source>
        <strain evidence="4">cv. AKA8401</strain>
    </source>
</reference>
<keyword evidence="1" id="KW-0812">Transmembrane</keyword>
<keyword evidence="1" id="KW-1133">Transmembrane helix</keyword>
<organism evidence="2 4">
    <name type="scientific">Gossypium arboreum</name>
    <name type="common">Tree cotton</name>
    <name type="synonym">Gossypium nanking</name>
    <dbReference type="NCBI Taxonomy" id="29729"/>
    <lineage>
        <taxon>Eukaryota</taxon>
        <taxon>Viridiplantae</taxon>
        <taxon>Streptophyta</taxon>
        <taxon>Embryophyta</taxon>
        <taxon>Tracheophyta</taxon>
        <taxon>Spermatophyta</taxon>
        <taxon>Magnoliopsida</taxon>
        <taxon>eudicotyledons</taxon>
        <taxon>Gunneridae</taxon>
        <taxon>Pentapetalae</taxon>
        <taxon>rosids</taxon>
        <taxon>malvids</taxon>
        <taxon>Malvales</taxon>
        <taxon>Malvaceae</taxon>
        <taxon>Malvoideae</taxon>
        <taxon>Gossypium</taxon>
    </lineage>
</organism>
<protein>
    <submittedName>
        <fullName evidence="2">Uncharacterized protein</fullName>
    </submittedName>
</protein>
<evidence type="ECO:0000313" key="2">
    <source>
        <dbReference type="EMBL" id="KHG13740.1"/>
    </source>
</evidence>
<dbReference type="EMBL" id="KN440253">
    <property type="protein sequence ID" value="KHG27196.1"/>
    <property type="molecule type" value="Genomic_DNA"/>
</dbReference>
<feature type="transmembrane region" description="Helical" evidence="1">
    <location>
        <begin position="43"/>
        <end position="61"/>
    </location>
</feature>
<name>A0A0B0NLN5_GOSAR</name>
<evidence type="ECO:0000313" key="4">
    <source>
        <dbReference type="Proteomes" id="UP000032142"/>
    </source>
</evidence>
<dbReference type="Proteomes" id="UP000032142">
    <property type="component" value="Unassembled WGS sequence"/>
</dbReference>
<accession>A0A0B0NLN5</accession>
<dbReference type="AlphaFoldDB" id="A0A0B0NLN5"/>
<keyword evidence="1" id="KW-0472">Membrane</keyword>
<keyword evidence="4" id="KW-1185">Reference proteome</keyword>
<evidence type="ECO:0000256" key="1">
    <source>
        <dbReference type="SAM" id="Phobius"/>
    </source>
</evidence>
<proteinExistence type="predicted"/>
<reference evidence="2" key="1">
    <citation type="submission" date="2014-09" db="EMBL/GenBank/DDBJ databases">
        <title>G. arboreum L. cv. AKA8401 A2 genome assembly version 1.0.</title>
        <authorList>
            <person name="Mudge J."/>
            <person name="Ramaraj T."/>
            <person name="Lindquist I.E."/>
            <person name="Bharti A.K."/>
            <person name="Sundararajan A."/>
            <person name="Cameron C.T."/>
            <person name="Woodward J.E."/>
            <person name="May G.D."/>
            <person name="Brubaker C."/>
            <person name="Broadhvest J."/>
            <person name="Wilkins T.A."/>
        </authorList>
    </citation>
    <scope>NUCLEOTIDE SEQUENCE</scope>
</reference>
<evidence type="ECO:0000313" key="3">
    <source>
        <dbReference type="EMBL" id="KHG27196.1"/>
    </source>
</evidence>
<dbReference type="EMBL" id="KN400182">
    <property type="protein sequence ID" value="KHG13740.1"/>
    <property type="molecule type" value="Genomic_DNA"/>
</dbReference>